<sequence>MAKRNNYKGKQNESKGSKFYNKGGRNRNANREDKPARISDRTCNNSFNDPEWYNNNPDLLEAAARIPFAHVPGRAISIGDYADSEGVVRPATEYLPGVMAIEYVPTIGYSADVNSPASIAAREMYAKVRAKFSGTLVADAPDLMMYVLALDSVYGYISYLMRLYKTINAFTAHNVYYPDPMLHAMGITSDAAIMDLRVNKTKLWGLINTLIQNSRKFRCPGKYDLLNRHFWMNQRIYSDADSPKAQYYVFMPIHFYKFKEFSETGGGLEAFDFADELYQICSEEEYIPGSIVDYLYSTGDEMISRLANSEDAYTINGYFERAYEGESQFIIADLIEDDVVEIVYSPEVLMQIENSRTVVRDRFTPSDFDITQDPSNNAIIQVIKGNMNGSFNILLDYNGLNIHGGTPTPLGVAVATRLACTQDINYVSEEVGYELTYHCGTELVIDYRFFYFSDEGLQEEVMSTYYTLEGASDFIKALYHSSLMSSMDWHPIFVASLNMSAWVGKPEGHMMFGDLSNFTTIAPAQTLL</sequence>
<dbReference type="InterPro" id="IPR048835">
    <property type="entry name" value="CP_picobirnavirus"/>
</dbReference>
<evidence type="ECO:0000313" key="2">
    <source>
        <dbReference type="EMBL" id="AIY31267.1"/>
    </source>
</evidence>
<dbReference type="InterPro" id="IPR049178">
    <property type="entry name" value="CP_picobirnavirus_sf"/>
</dbReference>
<name>A0A0A1EIS3_9VIRU</name>
<organism evidence="2">
    <name type="scientific">Dromedary picobirnavirus</name>
    <dbReference type="NCBI Taxonomy" id="1574421"/>
    <lineage>
        <taxon>Viruses</taxon>
        <taxon>Riboviria</taxon>
        <taxon>Orthornavirae</taxon>
        <taxon>Pisuviricota</taxon>
        <taxon>Duplopiviricetes</taxon>
        <taxon>Durnavirales</taxon>
        <taxon>Picobirnaviridae</taxon>
        <taxon>Orthopicobirnavirus</taxon>
    </lineage>
</organism>
<feature type="region of interest" description="Disordered" evidence="1">
    <location>
        <begin position="1"/>
        <end position="43"/>
    </location>
</feature>
<dbReference type="Pfam" id="PF20816">
    <property type="entry name" value="PBV_CP"/>
    <property type="match status" value="1"/>
</dbReference>
<accession>A0A0A1EIS3</accession>
<dbReference type="EMBL" id="KM573781">
    <property type="protein sequence ID" value="AIY31267.1"/>
    <property type="molecule type" value="Genomic_RNA"/>
</dbReference>
<reference evidence="2" key="1">
    <citation type="journal article" date="2014" name="Virology">
        <title>Metagenomic analysis of viromes of dromedary camel fecal samples reveals large number and high diversity of circoviruses and picobirnaviruses.</title>
        <authorList>
            <person name="Woo P.C.Y."/>
            <person name="Lau S.K.P."/>
            <person name="Teng J.L.L."/>
            <person name="Tsang A.K.L."/>
            <person name="Joseph M."/>
            <person name="Wong E.Y.M."/>
            <person name="Tang Y."/>
            <person name="Sivakumar S."/>
            <person name="Bai R."/>
            <person name="Wernery R."/>
            <person name="Wernery U."/>
            <person name="Yuen K.-Y."/>
        </authorList>
    </citation>
    <scope>NUCLEOTIDE SEQUENCE</scope>
    <source>
        <strain evidence="2">C1617</strain>
    </source>
</reference>
<feature type="compositionally biased region" description="Basic and acidic residues" evidence="1">
    <location>
        <begin position="29"/>
        <end position="40"/>
    </location>
</feature>
<protein>
    <submittedName>
        <fullName evidence="2">Capsid protein</fullName>
    </submittedName>
</protein>
<dbReference type="Gene3D" id="1.20.140.120">
    <property type="match status" value="1"/>
</dbReference>
<proteinExistence type="predicted"/>
<evidence type="ECO:0000256" key="1">
    <source>
        <dbReference type="SAM" id="MobiDB-lite"/>
    </source>
</evidence>